<name>A0A9E7SC25_9EURY</name>
<accession>A0A9E7SC25</accession>
<dbReference type="KEGG" id="thei:K1720_08335"/>
<dbReference type="InterPro" id="IPR002782">
    <property type="entry name" value="Mut7-C_RNAse_dom"/>
</dbReference>
<gene>
    <name evidence="2" type="ORF">K1720_08335</name>
</gene>
<reference evidence="2 3" key="1">
    <citation type="submission" date="2021-08" db="EMBL/GenBank/DDBJ databases">
        <title>Thermococcus onnuriiensis IOH2.</title>
        <authorList>
            <person name="Park Y.-J."/>
        </authorList>
    </citation>
    <scope>NUCLEOTIDE SEQUENCE [LARGE SCALE GENOMIC DNA]</scope>
    <source>
        <strain evidence="2 3">IOH2</strain>
    </source>
</reference>
<feature type="domain" description="Mut7-C RNAse" evidence="1">
    <location>
        <begin position="6"/>
        <end position="146"/>
    </location>
</feature>
<dbReference type="PANTHER" id="PTHR39081">
    <property type="entry name" value="MUT7-C DOMAIN-CONTAINING PROTEIN"/>
    <property type="match status" value="1"/>
</dbReference>
<proteinExistence type="predicted"/>
<dbReference type="GeneID" id="72778349"/>
<evidence type="ECO:0000313" key="3">
    <source>
        <dbReference type="Proteomes" id="UP001056425"/>
    </source>
</evidence>
<evidence type="ECO:0000259" key="1">
    <source>
        <dbReference type="Pfam" id="PF01927"/>
    </source>
</evidence>
<protein>
    <submittedName>
        <fullName evidence="2">Mut7-C RNAse domain-containing protein</fullName>
    </submittedName>
</protein>
<dbReference type="PANTHER" id="PTHR39081:SF1">
    <property type="entry name" value="MUT7-C RNASE DOMAIN-CONTAINING PROTEIN"/>
    <property type="match status" value="1"/>
</dbReference>
<dbReference type="RefSeq" id="WP_251948434.1">
    <property type="nucleotide sequence ID" value="NZ_CP080572.1"/>
</dbReference>
<sequence length="161" mass="19459">MRGKNTKFIADMMLGRLARWLRLYGYDTIYGVEEDSEILRISREENRIILTRDEDLAKRSKNTILIRSNKFEEQVRQLMELGFNFDDLFPENARCPKCNGLIRRISKEEIKDRVPKGVYEDYDEFYVCVQCGQVYWPGRQWREMVKIDRKLRNMRESNEME</sequence>
<dbReference type="EMBL" id="CP080572">
    <property type="protein sequence ID" value="USG99513.1"/>
    <property type="molecule type" value="Genomic_DNA"/>
</dbReference>
<evidence type="ECO:0000313" key="2">
    <source>
        <dbReference type="EMBL" id="USG99513.1"/>
    </source>
</evidence>
<keyword evidence="3" id="KW-1185">Reference proteome</keyword>
<dbReference type="AlphaFoldDB" id="A0A9E7SC25"/>
<organism evidence="2 3">
    <name type="scientific">Thermococcus argininiproducens</name>
    <dbReference type="NCBI Taxonomy" id="2866384"/>
    <lineage>
        <taxon>Archaea</taxon>
        <taxon>Methanobacteriati</taxon>
        <taxon>Methanobacteriota</taxon>
        <taxon>Thermococci</taxon>
        <taxon>Thermococcales</taxon>
        <taxon>Thermococcaceae</taxon>
        <taxon>Thermococcus</taxon>
    </lineage>
</organism>
<dbReference type="Pfam" id="PF01927">
    <property type="entry name" value="Mut7-C"/>
    <property type="match status" value="1"/>
</dbReference>
<dbReference type="Proteomes" id="UP001056425">
    <property type="component" value="Chromosome"/>
</dbReference>